<evidence type="ECO:0000256" key="4">
    <source>
        <dbReference type="ARBA" id="ARBA00022917"/>
    </source>
</evidence>
<evidence type="ECO:0000313" key="8">
    <source>
        <dbReference type="WBParaSite" id="ASIM_0000782401-mRNA-1"/>
    </source>
</evidence>
<evidence type="ECO:0000256" key="5">
    <source>
        <dbReference type="ARBA" id="ARBA00023146"/>
    </source>
</evidence>
<accession>A0A0M3JJK3</accession>
<dbReference type="EMBL" id="UYRR01018650">
    <property type="protein sequence ID" value="VDK29533.1"/>
    <property type="molecule type" value="Genomic_DNA"/>
</dbReference>
<dbReference type="OrthoDB" id="15808at2759"/>
<proteinExistence type="predicted"/>
<reference evidence="6 7" key="2">
    <citation type="submission" date="2018-11" db="EMBL/GenBank/DDBJ databases">
        <authorList>
            <consortium name="Pathogen Informatics"/>
        </authorList>
    </citation>
    <scope>NUCLEOTIDE SEQUENCE [LARGE SCALE GENOMIC DNA]</scope>
</reference>
<dbReference type="PROSITE" id="PS51257">
    <property type="entry name" value="PROKAR_LIPOPROTEIN"/>
    <property type="match status" value="1"/>
</dbReference>
<sequence length="44" mass="4847">MRSNILNMAAGLLACGVDPQRTTLFQQSEVLEHTNLMFILGALQ</sequence>
<protein>
    <submittedName>
        <fullName evidence="8">Transcriptional regulator</fullName>
    </submittedName>
</protein>
<dbReference type="AlphaFoldDB" id="A0A0M3JJK3"/>
<organism evidence="8">
    <name type="scientific">Anisakis simplex</name>
    <name type="common">Herring worm</name>
    <dbReference type="NCBI Taxonomy" id="6269"/>
    <lineage>
        <taxon>Eukaryota</taxon>
        <taxon>Metazoa</taxon>
        <taxon>Ecdysozoa</taxon>
        <taxon>Nematoda</taxon>
        <taxon>Chromadorea</taxon>
        <taxon>Rhabditida</taxon>
        <taxon>Spirurina</taxon>
        <taxon>Ascaridomorpha</taxon>
        <taxon>Ascaridoidea</taxon>
        <taxon>Anisakidae</taxon>
        <taxon>Anisakis</taxon>
        <taxon>Anisakis simplex complex</taxon>
    </lineage>
</organism>
<keyword evidence="7" id="KW-1185">Reference proteome</keyword>
<dbReference type="PANTHER" id="PTHR43766">
    <property type="entry name" value="TRYPTOPHAN--TRNA LIGASE, MITOCHONDRIAL"/>
    <property type="match status" value="1"/>
</dbReference>
<dbReference type="InterPro" id="IPR050203">
    <property type="entry name" value="Trp-tRNA_synthetase"/>
</dbReference>
<dbReference type="PANTHER" id="PTHR43766:SF1">
    <property type="entry name" value="TRYPTOPHAN--TRNA LIGASE, MITOCHONDRIAL"/>
    <property type="match status" value="1"/>
</dbReference>
<dbReference type="WBParaSite" id="ASIM_0000782401-mRNA-1">
    <property type="protein sequence ID" value="ASIM_0000782401-mRNA-1"/>
    <property type="gene ID" value="ASIM_0000782401"/>
</dbReference>
<evidence type="ECO:0000256" key="3">
    <source>
        <dbReference type="ARBA" id="ARBA00022840"/>
    </source>
</evidence>
<evidence type="ECO:0000313" key="7">
    <source>
        <dbReference type="Proteomes" id="UP000267096"/>
    </source>
</evidence>
<evidence type="ECO:0000256" key="2">
    <source>
        <dbReference type="ARBA" id="ARBA00022741"/>
    </source>
</evidence>
<name>A0A0M3JJK3_ANISI</name>
<keyword evidence="2" id="KW-0547">Nucleotide-binding</keyword>
<dbReference type="Pfam" id="PF00579">
    <property type="entry name" value="tRNA-synt_1b"/>
    <property type="match status" value="1"/>
</dbReference>
<evidence type="ECO:0000256" key="1">
    <source>
        <dbReference type="ARBA" id="ARBA00022598"/>
    </source>
</evidence>
<dbReference type="Gene3D" id="3.40.50.620">
    <property type="entry name" value="HUPs"/>
    <property type="match status" value="1"/>
</dbReference>
<dbReference type="GO" id="GO:0005759">
    <property type="term" value="C:mitochondrial matrix"/>
    <property type="evidence" value="ECO:0007669"/>
    <property type="project" value="TreeGrafter"/>
</dbReference>
<keyword evidence="1" id="KW-0436">Ligase</keyword>
<gene>
    <name evidence="6" type="ORF">ASIM_LOCUS7589</name>
</gene>
<keyword evidence="3" id="KW-0067">ATP-binding</keyword>
<dbReference type="GO" id="GO:0004830">
    <property type="term" value="F:tryptophan-tRNA ligase activity"/>
    <property type="evidence" value="ECO:0007669"/>
    <property type="project" value="TreeGrafter"/>
</dbReference>
<evidence type="ECO:0000313" key="6">
    <source>
        <dbReference type="EMBL" id="VDK29533.1"/>
    </source>
</evidence>
<reference evidence="8" key="1">
    <citation type="submission" date="2017-02" db="UniProtKB">
        <authorList>
            <consortium name="WormBaseParasite"/>
        </authorList>
    </citation>
    <scope>IDENTIFICATION</scope>
</reference>
<keyword evidence="5" id="KW-0030">Aminoacyl-tRNA synthetase</keyword>
<dbReference type="Proteomes" id="UP000267096">
    <property type="component" value="Unassembled WGS sequence"/>
</dbReference>
<dbReference type="GO" id="GO:0070183">
    <property type="term" value="P:mitochondrial tryptophanyl-tRNA aminoacylation"/>
    <property type="evidence" value="ECO:0007669"/>
    <property type="project" value="TreeGrafter"/>
</dbReference>
<dbReference type="SUPFAM" id="SSF52374">
    <property type="entry name" value="Nucleotidylyl transferase"/>
    <property type="match status" value="1"/>
</dbReference>
<dbReference type="InterPro" id="IPR014729">
    <property type="entry name" value="Rossmann-like_a/b/a_fold"/>
</dbReference>
<keyword evidence="4" id="KW-0648">Protein biosynthesis</keyword>
<dbReference type="GO" id="GO:0005524">
    <property type="term" value="F:ATP binding"/>
    <property type="evidence" value="ECO:0007669"/>
    <property type="project" value="UniProtKB-KW"/>
</dbReference>
<dbReference type="InterPro" id="IPR002305">
    <property type="entry name" value="aa-tRNA-synth_Ic"/>
</dbReference>